<protein>
    <submittedName>
        <fullName evidence="1">Uncharacterized protein</fullName>
    </submittedName>
</protein>
<gene>
    <name evidence="1" type="ORF">SDC9_123502</name>
</gene>
<evidence type="ECO:0000313" key="1">
    <source>
        <dbReference type="EMBL" id="MPM76504.1"/>
    </source>
</evidence>
<dbReference type="EMBL" id="VSSQ01027321">
    <property type="protein sequence ID" value="MPM76504.1"/>
    <property type="molecule type" value="Genomic_DNA"/>
</dbReference>
<accession>A0A645CHY9</accession>
<dbReference type="AlphaFoldDB" id="A0A645CHY9"/>
<proteinExistence type="predicted"/>
<reference evidence="1" key="1">
    <citation type="submission" date="2019-08" db="EMBL/GenBank/DDBJ databases">
        <authorList>
            <person name="Kucharzyk K."/>
            <person name="Murdoch R.W."/>
            <person name="Higgins S."/>
            <person name="Loffler F."/>
        </authorList>
    </citation>
    <scope>NUCLEOTIDE SEQUENCE</scope>
</reference>
<comment type="caution">
    <text evidence="1">The sequence shown here is derived from an EMBL/GenBank/DDBJ whole genome shotgun (WGS) entry which is preliminary data.</text>
</comment>
<sequence>MAGARLGGHALETLLFRVIGLGDGRVELVAAAGVAALELIIDFRGSLQLFLQAVGPD</sequence>
<name>A0A645CHY9_9ZZZZ</name>
<organism evidence="1">
    <name type="scientific">bioreactor metagenome</name>
    <dbReference type="NCBI Taxonomy" id="1076179"/>
    <lineage>
        <taxon>unclassified sequences</taxon>
        <taxon>metagenomes</taxon>
        <taxon>ecological metagenomes</taxon>
    </lineage>
</organism>